<dbReference type="AlphaFoldDB" id="A0A495W5G2"/>
<organism evidence="2 3">
    <name type="scientific">Saccharothrix australiensis</name>
    <dbReference type="NCBI Taxonomy" id="2072"/>
    <lineage>
        <taxon>Bacteria</taxon>
        <taxon>Bacillati</taxon>
        <taxon>Actinomycetota</taxon>
        <taxon>Actinomycetes</taxon>
        <taxon>Pseudonocardiales</taxon>
        <taxon>Pseudonocardiaceae</taxon>
        <taxon>Saccharothrix</taxon>
    </lineage>
</organism>
<dbReference type="Proteomes" id="UP000282084">
    <property type="component" value="Unassembled WGS sequence"/>
</dbReference>
<dbReference type="InterPro" id="IPR021215">
    <property type="entry name" value="DUF2752"/>
</dbReference>
<evidence type="ECO:0000313" key="3">
    <source>
        <dbReference type="Proteomes" id="UP000282084"/>
    </source>
</evidence>
<keyword evidence="3" id="KW-1185">Reference proteome</keyword>
<comment type="caution">
    <text evidence="2">The sequence shown here is derived from an EMBL/GenBank/DDBJ whole genome shotgun (WGS) entry which is preliminary data.</text>
</comment>
<keyword evidence="1" id="KW-0472">Membrane</keyword>
<evidence type="ECO:0000313" key="2">
    <source>
        <dbReference type="EMBL" id="RKT56604.1"/>
    </source>
</evidence>
<protein>
    <submittedName>
        <fullName evidence="2">Uncharacterized protein DUF2752</fullName>
    </submittedName>
</protein>
<feature type="transmembrane region" description="Helical" evidence="1">
    <location>
        <begin position="71"/>
        <end position="91"/>
    </location>
</feature>
<evidence type="ECO:0000256" key="1">
    <source>
        <dbReference type="SAM" id="Phobius"/>
    </source>
</evidence>
<name>A0A495W5G2_9PSEU</name>
<proteinExistence type="predicted"/>
<feature type="transmembrane region" description="Helical" evidence="1">
    <location>
        <begin position="12"/>
        <end position="30"/>
    </location>
</feature>
<accession>A0A495W5G2</accession>
<reference evidence="2 3" key="1">
    <citation type="submission" date="2018-10" db="EMBL/GenBank/DDBJ databases">
        <title>Sequencing the genomes of 1000 actinobacteria strains.</title>
        <authorList>
            <person name="Klenk H.-P."/>
        </authorList>
    </citation>
    <scope>NUCLEOTIDE SEQUENCE [LARGE SCALE GENOMIC DNA]</scope>
    <source>
        <strain evidence="2 3">DSM 43800</strain>
    </source>
</reference>
<gene>
    <name evidence="2" type="ORF">C8E97_5308</name>
</gene>
<dbReference type="EMBL" id="RBXO01000001">
    <property type="protein sequence ID" value="RKT56604.1"/>
    <property type="molecule type" value="Genomic_DNA"/>
</dbReference>
<keyword evidence="1" id="KW-0812">Transmembrane</keyword>
<sequence length="130" mass="13670">MAVMGAVMGVRGPVAVAVGAVVAAAGLLVVDPNGPRSWWPPCPLFALTGIQCPACGSTRMVHALLHGDLAAAWRFNAVMLVVGLPLLAWLWARWFRAARRGERTAPLSPKVGTPVLALAVAWMVVRNLVG</sequence>
<dbReference type="Pfam" id="PF10825">
    <property type="entry name" value="DUF2752"/>
    <property type="match status" value="1"/>
</dbReference>
<keyword evidence="1" id="KW-1133">Transmembrane helix</keyword>